<protein>
    <submittedName>
        <fullName evidence="1">Uncharacterized protein</fullName>
    </submittedName>
</protein>
<reference evidence="2" key="1">
    <citation type="submission" date="2015-07" db="EMBL/GenBank/DDBJ databases">
        <title>Whole genome sequence of an Ensifer adhaerens strain isolated from a cave pool in the Wind Cave National Park.</title>
        <authorList>
            <person name="Eng W.W.H."/>
            <person name="Gan H.M."/>
            <person name="Barton H.A."/>
            <person name="Savka M.A."/>
        </authorList>
    </citation>
    <scope>NUCLEOTIDE SEQUENCE [LARGE SCALE GENOMIC DNA]</scope>
    <source>
        <strain evidence="2">SD006</strain>
    </source>
</reference>
<dbReference type="EMBL" id="LGAP01000001">
    <property type="protein sequence ID" value="KOF22197.1"/>
    <property type="molecule type" value="Genomic_DNA"/>
</dbReference>
<evidence type="ECO:0000313" key="2">
    <source>
        <dbReference type="Proteomes" id="UP000037425"/>
    </source>
</evidence>
<sequence length="86" mass="9759">MDKNSHETEERQGLVAATRRFPMQSLEIRRRVLRDENFRGICADLAAAESALASVDSFPAHLRDERRAEFEGMIESLALEIAQSLK</sequence>
<dbReference type="RefSeq" id="WP_053247019.1">
    <property type="nucleotide sequence ID" value="NZ_LGAP01000001.1"/>
</dbReference>
<evidence type="ECO:0000313" key="1">
    <source>
        <dbReference type="EMBL" id="KOF22197.1"/>
    </source>
</evidence>
<organism evidence="1 2">
    <name type="scientific">Ensifer adhaerens</name>
    <name type="common">Sinorhizobium morelense</name>
    <dbReference type="NCBI Taxonomy" id="106592"/>
    <lineage>
        <taxon>Bacteria</taxon>
        <taxon>Pseudomonadati</taxon>
        <taxon>Pseudomonadota</taxon>
        <taxon>Alphaproteobacteria</taxon>
        <taxon>Hyphomicrobiales</taxon>
        <taxon>Rhizobiaceae</taxon>
        <taxon>Sinorhizobium/Ensifer group</taxon>
        <taxon>Ensifer</taxon>
    </lineage>
</organism>
<gene>
    <name evidence="1" type="ORF">AC244_01175</name>
</gene>
<comment type="caution">
    <text evidence="1">The sequence shown here is derived from an EMBL/GenBank/DDBJ whole genome shotgun (WGS) entry which is preliminary data.</text>
</comment>
<dbReference type="PATRIC" id="fig|106592.7.peg.254"/>
<dbReference type="Proteomes" id="UP000037425">
    <property type="component" value="Unassembled WGS sequence"/>
</dbReference>
<accession>A0A0L8C5I4</accession>
<dbReference type="AlphaFoldDB" id="A0A0L8C5I4"/>
<proteinExistence type="predicted"/>
<name>A0A0L8C5I4_ENSAD</name>